<accession>A0A7V1EH06</accession>
<reference evidence="1" key="1">
    <citation type="journal article" date="2020" name="mSystems">
        <title>Genome- and Community-Level Interaction Insights into Carbon Utilization and Element Cycling Functions of Hydrothermarchaeota in Hydrothermal Sediment.</title>
        <authorList>
            <person name="Zhou Z."/>
            <person name="Liu Y."/>
            <person name="Xu W."/>
            <person name="Pan J."/>
            <person name="Luo Z.H."/>
            <person name="Li M."/>
        </authorList>
    </citation>
    <scope>NUCLEOTIDE SEQUENCE [LARGE SCALE GENOMIC DNA]</scope>
    <source>
        <strain evidence="1">SpSt-258</strain>
    </source>
</reference>
<proteinExistence type="predicted"/>
<evidence type="ECO:0000313" key="1">
    <source>
        <dbReference type="EMBL" id="HDY58079.1"/>
    </source>
</evidence>
<name>A0A7V1EH06_UNCW3</name>
<comment type="caution">
    <text evidence="1">The sequence shown here is derived from an EMBL/GenBank/DDBJ whole genome shotgun (WGS) entry which is preliminary data.</text>
</comment>
<protein>
    <submittedName>
        <fullName evidence="1">T9SS type A sorting domain-containing protein</fullName>
    </submittedName>
</protein>
<dbReference type="AlphaFoldDB" id="A0A7V1EH06"/>
<dbReference type="NCBIfam" id="TIGR04183">
    <property type="entry name" value="Por_Secre_tail"/>
    <property type="match status" value="1"/>
</dbReference>
<gene>
    <name evidence="1" type="ORF">ENP86_00770</name>
</gene>
<dbReference type="InterPro" id="IPR026444">
    <property type="entry name" value="Secre_tail"/>
</dbReference>
<dbReference type="EMBL" id="DSKY01000002">
    <property type="protein sequence ID" value="HDY58079.1"/>
    <property type="molecule type" value="Genomic_DNA"/>
</dbReference>
<organism evidence="1">
    <name type="scientific">candidate division WOR-3 bacterium</name>
    <dbReference type="NCBI Taxonomy" id="2052148"/>
    <lineage>
        <taxon>Bacteria</taxon>
        <taxon>Bacteria division WOR-3</taxon>
    </lineage>
</organism>
<sequence>MLNILANEIKSAGTHTLTLDNPSLPNGIYFIRVESPEGTATRTMTVVR</sequence>